<evidence type="ECO:0000256" key="1">
    <source>
        <dbReference type="ARBA" id="ARBA00009437"/>
    </source>
</evidence>
<evidence type="ECO:0000256" key="4">
    <source>
        <dbReference type="ARBA" id="ARBA00023163"/>
    </source>
</evidence>
<evidence type="ECO:0000256" key="2">
    <source>
        <dbReference type="ARBA" id="ARBA00023015"/>
    </source>
</evidence>
<evidence type="ECO:0000259" key="6">
    <source>
        <dbReference type="PROSITE" id="PS50931"/>
    </source>
</evidence>
<dbReference type="Proteomes" id="UP000559809">
    <property type="component" value="Unassembled WGS sequence"/>
</dbReference>
<gene>
    <name evidence="7" type="ORF">H0A72_11770</name>
</gene>
<sequence length="322" mass="35304">MDWTHKLRLRNLQMLLSLAETGNMSHSAEALHTTQPGLSKWLKELEDEIGLPLFERHARGLRPTAYGNALIEHARRIEAHLDAAREDMLSMRVGGAGIVTIGFAGVSAVDTVPIAVLRIVRKIPNVHVKLFENNLGNLMSALNSGEMDIVVGPSDFSALPPRVRAETLYAESIHAVARKDHPIFELDTITWQHVLAYPWALWAKGTPVRRAFDRALETAGQKLPVHYVESNSAALNTALLLHSDMIGVTSQRPAIRWGSLNLLSVIPLSLGVLGAVSVYWREDSLNRIAVKAALDSIRETGRDASGGDLFHSTAAFADEGRN</sequence>
<dbReference type="AlphaFoldDB" id="A0A853FYL8"/>
<evidence type="ECO:0000256" key="3">
    <source>
        <dbReference type="ARBA" id="ARBA00023125"/>
    </source>
</evidence>
<dbReference type="InterPro" id="IPR036388">
    <property type="entry name" value="WH-like_DNA-bd_sf"/>
</dbReference>
<dbReference type="GO" id="GO:0003677">
    <property type="term" value="F:DNA binding"/>
    <property type="evidence" value="ECO:0007669"/>
    <property type="project" value="UniProtKB-KW"/>
</dbReference>
<dbReference type="PANTHER" id="PTHR30419">
    <property type="entry name" value="HTH-TYPE TRANSCRIPTIONAL REGULATOR YBHD"/>
    <property type="match status" value="1"/>
</dbReference>
<dbReference type="EMBL" id="JACCEM010000005">
    <property type="protein sequence ID" value="NYT49988.1"/>
    <property type="molecule type" value="Genomic_DNA"/>
</dbReference>
<keyword evidence="4" id="KW-0804">Transcription</keyword>
<evidence type="ECO:0000313" key="7">
    <source>
        <dbReference type="EMBL" id="NYT49988.1"/>
    </source>
</evidence>
<dbReference type="InterPro" id="IPR050950">
    <property type="entry name" value="HTH-type_LysR_regulators"/>
</dbReference>
<dbReference type="SUPFAM" id="SSF53850">
    <property type="entry name" value="Periplasmic binding protein-like II"/>
    <property type="match status" value="1"/>
</dbReference>
<keyword evidence="3" id="KW-0238">DNA-binding</keyword>
<evidence type="ECO:0000256" key="5">
    <source>
        <dbReference type="SAM" id="Phobius"/>
    </source>
</evidence>
<proteinExistence type="inferred from homology"/>
<dbReference type="InterPro" id="IPR036390">
    <property type="entry name" value="WH_DNA-bd_sf"/>
</dbReference>
<reference evidence="7 8" key="1">
    <citation type="submission" date="2020-07" db="EMBL/GenBank/DDBJ databases">
        <title>Taxonomic revisions and descriptions of new bacterial species based on genomic comparisons in the high-G+C-content subgroup of the family Alcaligenaceae.</title>
        <authorList>
            <person name="Szabo A."/>
            <person name="Felfoldi T."/>
        </authorList>
    </citation>
    <scope>NUCLEOTIDE SEQUENCE [LARGE SCALE GENOMIC DNA]</scope>
    <source>
        <strain evidence="7 8">LMG 24012</strain>
    </source>
</reference>
<comment type="similarity">
    <text evidence="1">Belongs to the LysR transcriptional regulatory family.</text>
</comment>
<dbReference type="InterPro" id="IPR005119">
    <property type="entry name" value="LysR_subst-bd"/>
</dbReference>
<keyword evidence="5" id="KW-0812">Transmembrane</keyword>
<keyword evidence="5" id="KW-0472">Membrane</keyword>
<feature type="domain" description="HTH lysR-type" evidence="6">
    <location>
        <begin position="7"/>
        <end position="64"/>
    </location>
</feature>
<keyword evidence="5" id="KW-1133">Transmembrane helix</keyword>
<keyword evidence="8" id="KW-1185">Reference proteome</keyword>
<dbReference type="Gene3D" id="3.40.190.290">
    <property type="match status" value="1"/>
</dbReference>
<dbReference type="Gene3D" id="1.10.10.10">
    <property type="entry name" value="Winged helix-like DNA-binding domain superfamily/Winged helix DNA-binding domain"/>
    <property type="match status" value="1"/>
</dbReference>
<dbReference type="PANTHER" id="PTHR30419:SF8">
    <property type="entry name" value="NITROGEN ASSIMILATION TRANSCRIPTIONAL ACTIVATOR-RELATED"/>
    <property type="match status" value="1"/>
</dbReference>
<dbReference type="Pfam" id="PF00126">
    <property type="entry name" value="HTH_1"/>
    <property type="match status" value="1"/>
</dbReference>
<dbReference type="RefSeq" id="WP_180155451.1">
    <property type="nucleotide sequence ID" value="NZ_JACCEM010000005.1"/>
</dbReference>
<keyword evidence="2" id="KW-0805">Transcription regulation</keyword>
<dbReference type="GO" id="GO:0005829">
    <property type="term" value="C:cytosol"/>
    <property type="evidence" value="ECO:0007669"/>
    <property type="project" value="TreeGrafter"/>
</dbReference>
<protein>
    <submittedName>
        <fullName evidence="7">LysR family transcriptional regulator</fullName>
    </submittedName>
</protein>
<name>A0A853FYL8_9BURK</name>
<dbReference type="InterPro" id="IPR000847">
    <property type="entry name" value="LysR_HTH_N"/>
</dbReference>
<comment type="caution">
    <text evidence="7">The sequence shown here is derived from an EMBL/GenBank/DDBJ whole genome shotgun (WGS) entry which is preliminary data.</text>
</comment>
<organism evidence="7 8">
    <name type="scientific">Parapusillimonas granuli</name>
    <dbReference type="NCBI Taxonomy" id="380911"/>
    <lineage>
        <taxon>Bacteria</taxon>
        <taxon>Pseudomonadati</taxon>
        <taxon>Pseudomonadota</taxon>
        <taxon>Betaproteobacteria</taxon>
        <taxon>Burkholderiales</taxon>
        <taxon>Alcaligenaceae</taxon>
        <taxon>Parapusillimonas</taxon>
    </lineage>
</organism>
<dbReference type="PROSITE" id="PS50931">
    <property type="entry name" value="HTH_LYSR"/>
    <property type="match status" value="1"/>
</dbReference>
<dbReference type="SUPFAM" id="SSF46785">
    <property type="entry name" value="Winged helix' DNA-binding domain"/>
    <property type="match status" value="1"/>
</dbReference>
<dbReference type="Pfam" id="PF03466">
    <property type="entry name" value="LysR_substrate"/>
    <property type="match status" value="1"/>
</dbReference>
<dbReference type="GO" id="GO:0003700">
    <property type="term" value="F:DNA-binding transcription factor activity"/>
    <property type="evidence" value="ECO:0007669"/>
    <property type="project" value="InterPro"/>
</dbReference>
<dbReference type="FunFam" id="1.10.10.10:FF:000001">
    <property type="entry name" value="LysR family transcriptional regulator"/>
    <property type="match status" value="1"/>
</dbReference>
<feature type="transmembrane region" description="Helical" evidence="5">
    <location>
        <begin position="96"/>
        <end position="120"/>
    </location>
</feature>
<accession>A0A853FYL8</accession>
<evidence type="ECO:0000313" key="8">
    <source>
        <dbReference type="Proteomes" id="UP000559809"/>
    </source>
</evidence>
<dbReference type="PRINTS" id="PR00039">
    <property type="entry name" value="HTHLYSR"/>
</dbReference>